<reference evidence="2" key="1">
    <citation type="submission" date="2014-09" db="EMBL/GenBank/DDBJ databases">
        <authorList>
            <person name="Magalhaes I.L.F."/>
            <person name="Oliveira U."/>
            <person name="Santos F.R."/>
            <person name="Vidigal T.H.D.A."/>
            <person name="Brescovit A.D."/>
            <person name="Santos A.J."/>
        </authorList>
    </citation>
    <scope>NUCLEOTIDE SEQUENCE</scope>
    <source>
        <tissue evidence="2">Shoot tissue taken approximately 20 cm above the soil surface</tissue>
    </source>
</reference>
<sequence length="28" mass="3200">MHRPPISSKPARKSPPRQTASRWRGSRA</sequence>
<protein>
    <submittedName>
        <fullName evidence="2">Uncharacterized protein</fullName>
    </submittedName>
</protein>
<organism evidence="2">
    <name type="scientific">Arundo donax</name>
    <name type="common">Giant reed</name>
    <name type="synonym">Donax arundinaceus</name>
    <dbReference type="NCBI Taxonomy" id="35708"/>
    <lineage>
        <taxon>Eukaryota</taxon>
        <taxon>Viridiplantae</taxon>
        <taxon>Streptophyta</taxon>
        <taxon>Embryophyta</taxon>
        <taxon>Tracheophyta</taxon>
        <taxon>Spermatophyta</taxon>
        <taxon>Magnoliopsida</taxon>
        <taxon>Liliopsida</taxon>
        <taxon>Poales</taxon>
        <taxon>Poaceae</taxon>
        <taxon>PACMAD clade</taxon>
        <taxon>Arundinoideae</taxon>
        <taxon>Arundineae</taxon>
        <taxon>Arundo</taxon>
    </lineage>
</organism>
<reference evidence="2" key="2">
    <citation type="journal article" date="2015" name="Data Brief">
        <title>Shoot transcriptome of the giant reed, Arundo donax.</title>
        <authorList>
            <person name="Barrero R.A."/>
            <person name="Guerrero F.D."/>
            <person name="Moolhuijzen P."/>
            <person name="Goolsby J.A."/>
            <person name="Tidwell J."/>
            <person name="Bellgard S.E."/>
            <person name="Bellgard M.I."/>
        </authorList>
    </citation>
    <scope>NUCLEOTIDE SEQUENCE</scope>
    <source>
        <tissue evidence="2">Shoot tissue taken approximately 20 cm above the soil surface</tissue>
    </source>
</reference>
<accession>A0A0A9RBN0</accession>
<dbReference type="EMBL" id="GBRH01194747">
    <property type="protein sequence ID" value="JAE03149.1"/>
    <property type="molecule type" value="Transcribed_RNA"/>
</dbReference>
<feature type="region of interest" description="Disordered" evidence="1">
    <location>
        <begin position="1"/>
        <end position="28"/>
    </location>
</feature>
<name>A0A0A9RBN0_ARUDO</name>
<dbReference type="AlphaFoldDB" id="A0A0A9RBN0"/>
<evidence type="ECO:0000256" key="1">
    <source>
        <dbReference type="SAM" id="MobiDB-lite"/>
    </source>
</evidence>
<proteinExistence type="predicted"/>
<evidence type="ECO:0000313" key="2">
    <source>
        <dbReference type="EMBL" id="JAE03149.1"/>
    </source>
</evidence>